<name>A0ABW2DCF8_9ACTN</name>
<dbReference type="CDD" id="cd13606">
    <property type="entry name" value="PBP2_ProX_like"/>
    <property type="match status" value="1"/>
</dbReference>
<feature type="signal peptide" evidence="1">
    <location>
        <begin position="1"/>
        <end position="22"/>
    </location>
</feature>
<keyword evidence="1" id="KW-0732">Signal</keyword>
<comment type="caution">
    <text evidence="3">The sequence shown here is derived from an EMBL/GenBank/DDBJ whole genome shotgun (WGS) entry which is preliminary data.</text>
</comment>
<dbReference type="Gene3D" id="3.40.190.120">
    <property type="entry name" value="Osmoprotection protein (prox), domain 2"/>
    <property type="match status" value="1"/>
</dbReference>
<dbReference type="EMBL" id="JBHSYS010000003">
    <property type="protein sequence ID" value="MFC6958881.1"/>
    <property type="molecule type" value="Genomic_DNA"/>
</dbReference>
<dbReference type="Pfam" id="PF04069">
    <property type="entry name" value="OpuAC"/>
    <property type="match status" value="1"/>
</dbReference>
<accession>A0ABW2DCF8</accession>
<sequence length="304" mass="31912">MFRMRGIRTGLAAAAVLGTAIAMTGCSSEDPLGENESTGESANGAIVIGSQAYYSNEIVAEIYAQALEGAGQEVERRFSIGQRDAYIPELESGAITLFPEYTGNLLQFFDAETEARSPEDVYAALQGALPEGLTVLEQSTASDQDSYTVTKAFADENGLASIADLANVSETLTLGGPPELAERPYGPTGLEDVYGVQVEFSATGDTTVEDLVAGTVNVANVFTADPRIQTDDLVVLEDPESLFLASNVVPLVSEDIADEVSEVINAVSAALTPEGLVGLNVQSTVDQMSTPDIAKQWLADNGLS</sequence>
<feature type="domain" description="ABC-type glycine betaine transport system substrate-binding" evidence="2">
    <location>
        <begin position="45"/>
        <end position="299"/>
    </location>
</feature>
<dbReference type="RefSeq" id="WP_382351028.1">
    <property type="nucleotide sequence ID" value="NZ_JBHMBP010000003.1"/>
</dbReference>
<evidence type="ECO:0000256" key="1">
    <source>
        <dbReference type="SAM" id="SignalP"/>
    </source>
</evidence>
<dbReference type="SUPFAM" id="SSF53850">
    <property type="entry name" value="Periplasmic binding protein-like II"/>
    <property type="match status" value="1"/>
</dbReference>
<gene>
    <name evidence="3" type="ORF">ACFQS3_16895</name>
</gene>
<dbReference type="Gene3D" id="3.40.190.10">
    <property type="entry name" value="Periplasmic binding protein-like II"/>
    <property type="match status" value="1"/>
</dbReference>
<dbReference type="InterPro" id="IPR007210">
    <property type="entry name" value="ABC_Gly_betaine_transp_sub-bd"/>
</dbReference>
<evidence type="ECO:0000313" key="3">
    <source>
        <dbReference type="EMBL" id="MFC6958881.1"/>
    </source>
</evidence>
<protein>
    <submittedName>
        <fullName evidence="3">ABC transporter substrate-binding protein</fullName>
    </submittedName>
</protein>
<keyword evidence="4" id="KW-1185">Reference proteome</keyword>
<organism evidence="3 4">
    <name type="scientific">Glycomyces mayteni</name>
    <dbReference type="NCBI Taxonomy" id="543887"/>
    <lineage>
        <taxon>Bacteria</taxon>
        <taxon>Bacillati</taxon>
        <taxon>Actinomycetota</taxon>
        <taxon>Actinomycetes</taxon>
        <taxon>Glycomycetales</taxon>
        <taxon>Glycomycetaceae</taxon>
        <taxon>Glycomyces</taxon>
    </lineage>
</organism>
<proteinExistence type="predicted"/>
<reference evidence="4" key="1">
    <citation type="journal article" date="2019" name="Int. J. Syst. Evol. Microbiol.">
        <title>The Global Catalogue of Microorganisms (GCM) 10K type strain sequencing project: providing services to taxonomists for standard genome sequencing and annotation.</title>
        <authorList>
            <consortium name="The Broad Institute Genomics Platform"/>
            <consortium name="The Broad Institute Genome Sequencing Center for Infectious Disease"/>
            <person name="Wu L."/>
            <person name="Ma J."/>
        </authorList>
    </citation>
    <scope>NUCLEOTIDE SEQUENCE [LARGE SCALE GENOMIC DNA]</scope>
    <source>
        <strain evidence="4">KACC 12634</strain>
    </source>
</reference>
<evidence type="ECO:0000313" key="4">
    <source>
        <dbReference type="Proteomes" id="UP001596470"/>
    </source>
</evidence>
<dbReference type="PROSITE" id="PS51257">
    <property type="entry name" value="PROKAR_LIPOPROTEIN"/>
    <property type="match status" value="1"/>
</dbReference>
<feature type="chain" id="PRO_5045810938" evidence="1">
    <location>
        <begin position="23"/>
        <end position="304"/>
    </location>
</feature>
<evidence type="ECO:0000259" key="2">
    <source>
        <dbReference type="Pfam" id="PF04069"/>
    </source>
</evidence>
<dbReference type="Proteomes" id="UP001596470">
    <property type="component" value="Unassembled WGS sequence"/>
</dbReference>